<accession>M2QTZ9</accession>
<dbReference type="HOGENOM" id="CLU_043165_0_0_1"/>
<evidence type="ECO:0000313" key="2">
    <source>
        <dbReference type="EMBL" id="EMD58609.1"/>
    </source>
</evidence>
<keyword evidence="3" id="KW-1185">Reference proteome</keyword>
<dbReference type="eggNOG" id="ENOG502S2ST">
    <property type="taxonomic scope" value="Eukaryota"/>
</dbReference>
<name>M2QTZ9_COCSN</name>
<dbReference type="InterPro" id="IPR024079">
    <property type="entry name" value="MetalloPept_cat_dom_sf"/>
</dbReference>
<dbReference type="KEGG" id="bsc:COCSADRAFT_348849"/>
<sequence>MRISTRMLVIVLLAHAESALGGSRHWEAKAPNKQTNPSPDYPATDVLNATSSLLKRAISIDNRPGNNALPRIWPNKKIRYCFVEPDHVIRGLWDLARNAWATLEANGFSYEEVTNREQCEAEKATILHIHYNNHGKLATTLGIPSIDEKWNKENPDRKVEGPFIHLSDLQGIGQDNIAANVAHELGHAWGLVHEHQNPFFWELTPEDARNGWAFPQTKGMVSKFKTSDFKCDRMKDYKEAHDAVRAKIAEAIADGKELLRGELEVDLERLCISRGAAFKHRFLASEWLPYSNTGGFVMDEEFDPLSLMLYPSGAGGIGSGNNRAQVMVYKDGAPIPNRLAPTNRDIARLLALYSDTGSSTPAEPHTSKSSKLKNAFRKARIFLNRAGDTVSGLC</sequence>
<dbReference type="Proteomes" id="UP000016934">
    <property type="component" value="Unassembled WGS sequence"/>
</dbReference>
<evidence type="ECO:0000256" key="1">
    <source>
        <dbReference type="SAM" id="SignalP"/>
    </source>
</evidence>
<feature type="signal peptide" evidence="1">
    <location>
        <begin position="1"/>
        <end position="21"/>
    </location>
</feature>
<dbReference type="GeneID" id="19137919"/>
<dbReference type="Gene3D" id="3.40.390.10">
    <property type="entry name" value="Collagenase (Catalytic Domain)"/>
    <property type="match status" value="1"/>
</dbReference>
<proteinExistence type="predicted"/>
<reference evidence="2 3" key="1">
    <citation type="journal article" date="2012" name="PLoS Pathog.">
        <title>Diverse lifestyles and strategies of plant pathogenesis encoded in the genomes of eighteen Dothideomycetes fungi.</title>
        <authorList>
            <person name="Ohm R.A."/>
            <person name="Feau N."/>
            <person name="Henrissat B."/>
            <person name="Schoch C.L."/>
            <person name="Horwitz B.A."/>
            <person name="Barry K.W."/>
            <person name="Condon B.J."/>
            <person name="Copeland A.C."/>
            <person name="Dhillon B."/>
            <person name="Glaser F."/>
            <person name="Hesse C.N."/>
            <person name="Kosti I."/>
            <person name="LaButti K."/>
            <person name="Lindquist E.A."/>
            <person name="Lucas S."/>
            <person name="Salamov A.A."/>
            <person name="Bradshaw R.E."/>
            <person name="Ciuffetti L."/>
            <person name="Hamelin R.C."/>
            <person name="Kema G.H.J."/>
            <person name="Lawrence C."/>
            <person name="Scott J.A."/>
            <person name="Spatafora J.W."/>
            <person name="Turgeon B.G."/>
            <person name="de Wit P.J.G.M."/>
            <person name="Zhong S."/>
            <person name="Goodwin S.B."/>
            <person name="Grigoriev I.V."/>
        </authorList>
    </citation>
    <scope>NUCLEOTIDE SEQUENCE [LARGE SCALE GENOMIC DNA]</scope>
    <source>
        <strain evidence="3">ND90Pr / ATCC 201652</strain>
    </source>
</reference>
<dbReference type="GO" id="GO:0008237">
    <property type="term" value="F:metallopeptidase activity"/>
    <property type="evidence" value="ECO:0007669"/>
    <property type="project" value="InterPro"/>
</dbReference>
<keyword evidence="1" id="KW-0732">Signal</keyword>
<dbReference type="OrthoDB" id="291007at2759"/>
<gene>
    <name evidence="2" type="ORF">COCSADRAFT_348849</name>
</gene>
<dbReference type="EMBL" id="KB445655">
    <property type="protein sequence ID" value="EMD58609.1"/>
    <property type="molecule type" value="Genomic_DNA"/>
</dbReference>
<feature type="chain" id="PRO_5004023440" description="Peptidase metallopeptidase domain-containing protein" evidence="1">
    <location>
        <begin position="22"/>
        <end position="394"/>
    </location>
</feature>
<organism evidence="2 3">
    <name type="scientific">Cochliobolus sativus (strain ND90Pr / ATCC 201652)</name>
    <name type="common">Common root rot and spot blotch fungus</name>
    <name type="synonym">Bipolaris sorokiniana</name>
    <dbReference type="NCBI Taxonomy" id="665912"/>
    <lineage>
        <taxon>Eukaryota</taxon>
        <taxon>Fungi</taxon>
        <taxon>Dikarya</taxon>
        <taxon>Ascomycota</taxon>
        <taxon>Pezizomycotina</taxon>
        <taxon>Dothideomycetes</taxon>
        <taxon>Pleosporomycetidae</taxon>
        <taxon>Pleosporales</taxon>
        <taxon>Pleosporineae</taxon>
        <taxon>Pleosporaceae</taxon>
        <taxon>Bipolaris</taxon>
    </lineage>
</organism>
<dbReference type="SUPFAM" id="SSF55486">
    <property type="entry name" value="Metalloproteases ('zincins'), catalytic domain"/>
    <property type="match status" value="1"/>
</dbReference>
<dbReference type="OMA" id="HEHQNPL"/>
<protein>
    <recommendedName>
        <fullName evidence="4">Peptidase metallopeptidase domain-containing protein</fullName>
    </recommendedName>
</protein>
<dbReference type="AlphaFoldDB" id="M2QTZ9"/>
<dbReference type="RefSeq" id="XP_007705697.1">
    <property type="nucleotide sequence ID" value="XM_007707507.1"/>
</dbReference>
<reference evidence="3" key="2">
    <citation type="journal article" date="2013" name="PLoS Genet.">
        <title>Comparative genome structure, secondary metabolite, and effector coding capacity across Cochliobolus pathogens.</title>
        <authorList>
            <person name="Condon B.J."/>
            <person name="Leng Y."/>
            <person name="Wu D."/>
            <person name="Bushley K.E."/>
            <person name="Ohm R.A."/>
            <person name="Otillar R."/>
            <person name="Martin J."/>
            <person name="Schackwitz W."/>
            <person name="Grimwood J."/>
            <person name="MohdZainudin N."/>
            <person name="Xue C."/>
            <person name="Wang R."/>
            <person name="Manning V.A."/>
            <person name="Dhillon B."/>
            <person name="Tu Z.J."/>
            <person name="Steffenson B.J."/>
            <person name="Salamov A."/>
            <person name="Sun H."/>
            <person name="Lowry S."/>
            <person name="LaButti K."/>
            <person name="Han J."/>
            <person name="Copeland A."/>
            <person name="Lindquist E."/>
            <person name="Barry K."/>
            <person name="Schmutz J."/>
            <person name="Baker S.E."/>
            <person name="Ciuffetti L.M."/>
            <person name="Grigoriev I.V."/>
            <person name="Zhong S."/>
            <person name="Turgeon B.G."/>
        </authorList>
    </citation>
    <scope>NUCLEOTIDE SEQUENCE [LARGE SCALE GENOMIC DNA]</scope>
    <source>
        <strain evidence="3">ND90Pr / ATCC 201652</strain>
    </source>
</reference>
<evidence type="ECO:0008006" key="4">
    <source>
        <dbReference type="Google" id="ProtNLM"/>
    </source>
</evidence>
<evidence type="ECO:0000313" key="3">
    <source>
        <dbReference type="Proteomes" id="UP000016934"/>
    </source>
</evidence>